<sequence length="1073" mass="119468">MHDMLASPCKKISVQASVIPFGSIPCSWFAQAKLSMNRRGMEEAQQDDREFVAVMAPFLLPLLLLLAPPLPMPLARSHDYHDALAKSILFFEGQRSGKLPADQRAEWRGDSASSDGSEVGVDLTGGYYDAGDNVKFGFPMAFTTTMLAWSVIEFGDCMPADELRNAAAAIRWATDYLLKTVSRPGIVFVQVGNPISDHNCWERPEDMDTARTVYYVSADRPGSEVAGETAAALAAASMVFRQTDPAYSRKLLKKAMTVFEFADTHKGAYSDDPGLKAGDELLWGAAWLRRASRNDSFLNYIQNNGKTLGADDNINEFGWDNKHAGLNVLISKEFMEGQVLSLESYKEFADSFMCTLMPESSSSHIQYTPGGLIYKPGGSNMQHVTSISFLLLAYAKYLAKSSQTVNCGSIQVAPSSLRLQAKKQIDYVLGDNPMNMSYMVGYGDRFPQRVHHRGSSLPSISSHPRFIACKDGTDYYRSPNPNLNPHVGAVVGGPADDDVYEDDRADFRKSEPTTYINAPLVGALAYFVANPNADLVLRIMNLTNLEITFLPLKKLKFPMRPRSAGSSKDYLPNFDYPLLCHPTWHTLSWIKGSNNLPSVRARWRGYNDGCQSGTDIYTYIYTYVKHCFAVISGSAGVGSVRKKRQQIEKTARHIAMQQGQHPPRSAGTTRRRRCESTSMGITTFDLHPGRGFGPFTLGMPLHEAFAQVDHQPNIYDVVHVKYFDEEPLKLDIVISFPDHGFHLRFDPWSQRLRLIEVYDVKRLQMQYATNLIGGPSMLATFQAVYTRFGPTYPGTYDKDRGTYTLFYPGLSFAFPIPNQYANCCQNVEELPLEFPDGTTPVTSRVCVYDGSSDSKVGVGSILNKATVPPLPAGSLYMEEVHAKLREELWFTVGNEHIPFGASPQDVWTLLGTPCGIHQKQVDQMMIHSASDPRPRTTRCGDYFYNYFTRGLDILFDGQTHKIKKFVLHTNLPGHSDFNSYVKCNFVIYDADVEGMVQPGSTTKNCIMPSTKWEQVKEILGDCGPAVIQTPGATNSPFGSTFVYGYQNVAFEVMKNGYIATVTLFRSQGMSTWV</sequence>
<dbReference type="OrthoDB" id="411211at2759"/>
<dbReference type="InterPro" id="IPR018221">
    <property type="entry name" value="Glyco_hydro_9_His_AS"/>
</dbReference>
<dbReference type="PROSITE" id="PS00592">
    <property type="entry name" value="GH9_2"/>
    <property type="match status" value="1"/>
</dbReference>
<evidence type="ECO:0000256" key="4">
    <source>
        <dbReference type="ARBA" id="ARBA00023001"/>
    </source>
</evidence>
<comment type="catalytic activity">
    <reaction evidence="1 10">
        <text>Endohydrolysis of (1-&gt;4)-beta-D-glucosidic linkages in cellulose, lichenin and cereal beta-D-glucans.</text>
        <dbReference type="EC" id="3.2.1.4"/>
    </reaction>
</comment>
<dbReference type="SUPFAM" id="SSF48208">
    <property type="entry name" value="Six-hairpin glycosidases"/>
    <property type="match status" value="1"/>
</dbReference>
<organism evidence="12 13">
    <name type="scientific">Musa troglodytarum</name>
    <name type="common">fe'i banana</name>
    <dbReference type="NCBI Taxonomy" id="320322"/>
    <lineage>
        <taxon>Eukaryota</taxon>
        <taxon>Viridiplantae</taxon>
        <taxon>Streptophyta</taxon>
        <taxon>Embryophyta</taxon>
        <taxon>Tracheophyta</taxon>
        <taxon>Spermatophyta</taxon>
        <taxon>Magnoliopsida</taxon>
        <taxon>Liliopsida</taxon>
        <taxon>Zingiberales</taxon>
        <taxon>Musaceae</taxon>
        <taxon>Musa</taxon>
    </lineage>
</organism>
<feature type="domain" description="Glycoside hydrolase family 9" evidence="11">
    <location>
        <begin position="80"/>
        <end position="524"/>
    </location>
</feature>
<evidence type="ECO:0000256" key="10">
    <source>
        <dbReference type="RuleBase" id="RU361166"/>
    </source>
</evidence>
<dbReference type="InterPro" id="IPR012341">
    <property type="entry name" value="6hp_glycosidase-like_sf"/>
</dbReference>
<dbReference type="InterPro" id="IPR001701">
    <property type="entry name" value="Glyco_hydro_9"/>
</dbReference>
<evidence type="ECO:0000256" key="5">
    <source>
        <dbReference type="ARBA" id="ARBA00023277"/>
    </source>
</evidence>
<proteinExistence type="inferred from homology"/>
<dbReference type="Pfam" id="PF03676">
    <property type="entry name" value="PHAF1"/>
    <property type="match status" value="1"/>
</dbReference>
<evidence type="ECO:0000313" key="13">
    <source>
        <dbReference type="Proteomes" id="UP001055439"/>
    </source>
</evidence>
<reference evidence="12" key="1">
    <citation type="submission" date="2022-05" db="EMBL/GenBank/DDBJ databases">
        <title>The Musa troglodytarum L. genome provides insights into the mechanism of non-climacteric behaviour and enrichment of carotenoids.</title>
        <authorList>
            <person name="Wang J."/>
        </authorList>
    </citation>
    <scope>NUCLEOTIDE SEQUENCE</scope>
    <source>
        <tissue evidence="12">Leaf</tissue>
    </source>
</reference>
<keyword evidence="3 8" id="KW-0378">Hydrolase</keyword>
<keyword evidence="7 8" id="KW-0624">Polysaccharide degradation</keyword>
<dbReference type="PROSITE" id="PS00698">
    <property type="entry name" value="GH9_3"/>
    <property type="match status" value="1"/>
</dbReference>
<dbReference type="Proteomes" id="UP001055439">
    <property type="component" value="Chromosome 1"/>
</dbReference>
<dbReference type="InterPro" id="IPR033126">
    <property type="entry name" value="Glyco_hydro_9_Asp/Glu_AS"/>
</dbReference>
<evidence type="ECO:0000259" key="11">
    <source>
        <dbReference type="Pfam" id="PF00759"/>
    </source>
</evidence>
<dbReference type="InterPro" id="IPR008928">
    <property type="entry name" value="6-hairpin_glycosidase_sf"/>
</dbReference>
<dbReference type="EMBL" id="CP097502">
    <property type="protein sequence ID" value="URD76739.1"/>
    <property type="molecule type" value="Genomic_DNA"/>
</dbReference>
<evidence type="ECO:0000256" key="9">
    <source>
        <dbReference type="PROSITE-ProRule" id="PRU10060"/>
    </source>
</evidence>
<keyword evidence="13" id="KW-1185">Reference proteome</keyword>
<keyword evidence="6 8" id="KW-0326">Glycosidase</keyword>
<protein>
    <recommendedName>
        <fullName evidence="10">Endoglucanase</fullName>
        <ecNumber evidence="10">3.2.1.4</ecNumber>
    </recommendedName>
</protein>
<keyword evidence="4 10" id="KW-0136">Cellulose degradation</keyword>
<evidence type="ECO:0000256" key="2">
    <source>
        <dbReference type="ARBA" id="ARBA00007072"/>
    </source>
</evidence>
<evidence type="ECO:0000256" key="8">
    <source>
        <dbReference type="PROSITE-ProRule" id="PRU10059"/>
    </source>
</evidence>
<dbReference type="GO" id="GO:0008810">
    <property type="term" value="F:cellulase activity"/>
    <property type="evidence" value="ECO:0007669"/>
    <property type="project" value="UniProtKB-EC"/>
</dbReference>
<evidence type="ECO:0000313" key="12">
    <source>
        <dbReference type="EMBL" id="URD76739.1"/>
    </source>
</evidence>
<dbReference type="FunFam" id="1.50.10.10:FF:000020">
    <property type="entry name" value="Endoglucanase"/>
    <property type="match status" value="1"/>
</dbReference>
<comment type="similarity">
    <text evidence="2 8 10">Belongs to the glycosyl hydrolase 9 (cellulase E) family.</text>
</comment>
<accession>A0A9E7JD87</accession>
<dbReference type="PANTHER" id="PTHR22298">
    <property type="entry name" value="ENDO-1,4-BETA-GLUCANASE"/>
    <property type="match status" value="1"/>
</dbReference>
<dbReference type="GO" id="GO:0030245">
    <property type="term" value="P:cellulose catabolic process"/>
    <property type="evidence" value="ECO:0007669"/>
    <property type="project" value="UniProtKB-KW"/>
</dbReference>
<evidence type="ECO:0000256" key="7">
    <source>
        <dbReference type="ARBA" id="ARBA00023326"/>
    </source>
</evidence>
<feature type="active site" evidence="9">
    <location>
        <position position="511"/>
    </location>
</feature>
<dbReference type="AlphaFoldDB" id="A0A9E7JD87"/>
<dbReference type="Pfam" id="PF00759">
    <property type="entry name" value="Glyco_hydro_9"/>
    <property type="match status" value="1"/>
</dbReference>
<keyword evidence="5 8" id="KW-0119">Carbohydrate metabolism</keyword>
<name>A0A9E7JD87_9LILI</name>
<gene>
    <name evidence="12" type="ORF">MUK42_08176</name>
</gene>
<evidence type="ECO:0000256" key="3">
    <source>
        <dbReference type="ARBA" id="ARBA00022801"/>
    </source>
</evidence>
<feature type="active site" evidence="8">
    <location>
        <position position="451"/>
    </location>
</feature>
<feature type="active site" evidence="9">
    <location>
        <position position="502"/>
    </location>
</feature>
<dbReference type="EC" id="3.2.1.4" evidence="10"/>
<dbReference type="Gene3D" id="1.50.10.10">
    <property type="match status" value="1"/>
</dbReference>
<dbReference type="InterPro" id="IPR005373">
    <property type="entry name" value="PHAF1"/>
</dbReference>
<evidence type="ECO:0000256" key="1">
    <source>
        <dbReference type="ARBA" id="ARBA00000966"/>
    </source>
</evidence>
<evidence type="ECO:0000256" key="6">
    <source>
        <dbReference type="ARBA" id="ARBA00023295"/>
    </source>
</evidence>